<sequence>MCCFSKSVDVVADTNIFARASKDGRQFLVYSMQFGAEHDLAMILPIPTPKGSAEDAVKFISLKKYEAFFDDLRKGFPIQKGRGPKKEPMLGGLGAALPVVEVGDFIASFVPAVKDFARLDEKFRLPEGVWVKLPQYKEFGFAVFKLKKPEKDLSKVHPMAFEFPRADKKVLFFPTVHIHDGTVSEKADFDHSLFCQVEGNGLMAWDESAQLAESFVKVKEAHGIVDGNAHVYRKVMKGEFENKDILV</sequence>
<protein>
    <submittedName>
        <fullName evidence="1">Uncharacterized protein</fullName>
    </submittedName>
</protein>
<name>A0A2Z3GY72_9BACT</name>
<dbReference type="EMBL" id="CP025958">
    <property type="protein sequence ID" value="AWM35795.1"/>
    <property type="molecule type" value="Genomic_DNA"/>
</dbReference>
<organism evidence="1 2">
    <name type="scientific">Gemmata obscuriglobus</name>
    <dbReference type="NCBI Taxonomy" id="114"/>
    <lineage>
        <taxon>Bacteria</taxon>
        <taxon>Pseudomonadati</taxon>
        <taxon>Planctomycetota</taxon>
        <taxon>Planctomycetia</taxon>
        <taxon>Gemmatales</taxon>
        <taxon>Gemmataceae</taxon>
        <taxon>Gemmata</taxon>
    </lineage>
</organism>
<dbReference type="AlphaFoldDB" id="A0A2Z3GY72"/>
<reference evidence="1 2" key="1">
    <citation type="submission" date="2018-01" db="EMBL/GenBank/DDBJ databases">
        <title>G. obscuriglobus.</title>
        <authorList>
            <person name="Franke J."/>
            <person name="Blomberg W."/>
            <person name="Selmecki A."/>
        </authorList>
    </citation>
    <scope>NUCLEOTIDE SEQUENCE [LARGE SCALE GENOMIC DNA]</scope>
    <source>
        <strain evidence="1 2">DSM 5831</strain>
    </source>
</reference>
<dbReference type="KEGG" id="gog:C1280_01305"/>
<evidence type="ECO:0000313" key="2">
    <source>
        <dbReference type="Proteomes" id="UP000245802"/>
    </source>
</evidence>
<accession>A0A2Z3GY72</accession>
<proteinExistence type="predicted"/>
<gene>
    <name evidence="1" type="ORF">C1280_01305</name>
</gene>
<evidence type="ECO:0000313" key="1">
    <source>
        <dbReference type="EMBL" id="AWM35795.1"/>
    </source>
</evidence>
<dbReference type="Proteomes" id="UP000245802">
    <property type="component" value="Chromosome"/>
</dbReference>
<dbReference type="OrthoDB" id="261383at2"/>
<dbReference type="RefSeq" id="WP_010036909.1">
    <property type="nucleotide sequence ID" value="NZ_CP025958.1"/>
</dbReference>
<keyword evidence="2" id="KW-1185">Reference proteome</keyword>